<keyword evidence="19" id="KW-0675">Receptor</keyword>
<reference evidence="19" key="1">
    <citation type="submission" date="2021-02" db="EMBL/GenBank/DDBJ databases">
        <title>Genome sequence of Rhodospirillales sp. strain TMPK1 isolated from soil.</title>
        <authorList>
            <person name="Nakai R."/>
            <person name="Kusada H."/>
            <person name="Tamaki H."/>
        </authorList>
    </citation>
    <scope>NUCLEOTIDE SEQUENCE</scope>
    <source>
        <strain evidence="19">TMPK1</strain>
    </source>
</reference>
<dbReference type="Pfam" id="PF07715">
    <property type="entry name" value="Plug"/>
    <property type="match status" value="1"/>
</dbReference>
<keyword evidence="20" id="KW-1185">Reference proteome</keyword>
<evidence type="ECO:0000256" key="10">
    <source>
        <dbReference type="ARBA" id="ARBA00023136"/>
    </source>
</evidence>
<evidence type="ECO:0000256" key="8">
    <source>
        <dbReference type="ARBA" id="ARBA00023065"/>
    </source>
</evidence>
<dbReference type="PANTHER" id="PTHR32552:SF81">
    <property type="entry name" value="TONB-DEPENDENT OUTER MEMBRANE RECEPTOR"/>
    <property type="match status" value="1"/>
</dbReference>
<feature type="chain" id="PRO_5035905596" evidence="16">
    <location>
        <begin position="28"/>
        <end position="718"/>
    </location>
</feature>
<sequence>MLGGKRGAYLAATCVVALLADLAPAVAQTAGIEEVTVTARRREERLQDVPVAVTAFGPEKLRNLQATNLGDLQGSVPNIDIHVGDASNAVVYIRGVGQIDSLAFADPGVGIYLDDVYLGRAQGAFLDVYDVDRIEVLRGPQGTLYGRNTIGGAVKFVSKPLTNDVAGTAELTVGDYARIEAKGSLNFPIVTDKVLAKVAIGHLSHDGFAQNSVTGKDEGGKDTLVGRAALEFRPSDSLTIRFDFDGSNDTPSTSRTPSRRTPVFGVPANSDPFKVAANFSDLSNLRTAGAAMTINWNINDTLRLKSISAFRRMGYDARLDDDATAQAFFGVYDNERQNQFSQEVQLNYTGERLNAVGGLYYFREHDNTLSGLFGPAIGLITGSVNDATNISYAAYGQATYNVTSKLSATAGLRYTYEDKKFLRTQRFYAATQTYPVPYDNTNVPFATNINMSDNWSSMSPKFGLDYHLSDDVLLYVSASRGFKSGGFDGRANDNAGARAYAPETLWSYEAGLKSTWLDRRLIVNVAIFDNEYKDLQLSSFVADRNGNFAALFTNAGAATMRGAELEVTARPIAPLSITATLGYLDAHYDQFIGAGGTDISKQRKLVNAPRWNGKLAGTYRIDLGSNGGVVLGADIAYRTKSYPVVSSSEVLAQGGYALANAFVRYEAPSDRWWLSLGAKNLTDRRYITQGFDLSDSLGYQLAYYGDPRTVAATFGVRF</sequence>
<dbReference type="Gene3D" id="2.40.170.20">
    <property type="entry name" value="TonB-dependent receptor, beta-barrel domain"/>
    <property type="match status" value="1"/>
</dbReference>
<evidence type="ECO:0000256" key="11">
    <source>
        <dbReference type="ARBA" id="ARBA00023237"/>
    </source>
</evidence>
<keyword evidence="6 16" id="KW-0732">Signal</keyword>
<evidence type="ECO:0000256" key="14">
    <source>
        <dbReference type="RuleBase" id="RU003357"/>
    </source>
</evidence>
<gene>
    <name evidence="19" type="ORF">TMPK1_07280</name>
</gene>
<evidence type="ECO:0000256" key="12">
    <source>
        <dbReference type="PROSITE-ProRule" id="PRU01360"/>
    </source>
</evidence>
<dbReference type="AlphaFoldDB" id="A0A8S8X9B3"/>
<evidence type="ECO:0000256" key="3">
    <source>
        <dbReference type="ARBA" id="ARBA00022452"/>
    </source>
</evidence>
<organism evidence="19 20">
    <name type="scientific">Roseiterribacter gracilis</name>
    <dbReference type="NCBI Taxonomy" id="2812848"/>
    <lineage>
        <taxon>Bacteria</taxon>
        <taxon>Pseudomonadati</taxon>
        <taxon>Pseudomonadota</taxon>
        <taxon>Alphaproteobacteria</taxon>
        <taxon>Rhodospirillales</taxon>
        <taxon>Roseiterribacteraceae</taxon>
        <taxon>Roseiterribacter</taxon>
    </lineage>
</organism>
<name>A0A8S8X9B3_9PROT</name>
<feature type="short sequence motif" description="TonB C-terminal box" evidence="13">
    <location>
        <begin position="701"/>
        <end position="718"/>
    </location>
</feature>
<comment type="subcellular location">
    <subcellularLocation>
        <location evidence="1 12">Cell outer membrane</location>
        <topology evidence="1 12">Multi-pass membrane protein</topology>
    </subcellularLocation>
</comment>
<keyword evidence="7" id="KW-0408">Iron</keyword>
<evidence type="ECO:0000256" key="15">
    <source>
        <dbReference type="SAM" id="MobiDB-lite"/>
    </source>
</evidence>
<dbReference type="RefSeq" id="WP_420241524.1">
    <property type="nucleotide sequence ID" value="NZ_BOPV01000001.1"/>
</dbReference>
<evidence type="ECO:0000313" key="19">
    <source>
        <dbReference type="EMBL" id="GIL38491.1"/>
    </source>
</evidence>
<feature type="signal peptide" evidence="16">
    <location>
        <begin position="1"/>
        <end position="27"/>
    </location>
</feature>
<dbReference type="InterPro" id="IPR039426">
    <property type="entry name" value="TonB-dep_rcpt-like"/>
</dbReference>
<evidence type="ECO:0000256" key="2">
    <source>
        <dbReference type="ARBA" id="ARBA00022448"/>
    </source>
</evidence>
<feature type="domain" description="TonB-dependent receptor-like beta-barrel" evidence="17">
    <location>
        <begin position="234"/>
        <end position="681"/>
    </location>
</feature>
<dbReference type="InterPro" id="IPR010917">
    <property type="entry name" value="TonB_rcpt_CS"/>
</dbReference>
<evidence type="ECO:0000259" key="18">
    <source>
        <dbReference type="Pfam" id="PF07715"/>
    </source>
</evidence>
<evidence type="ECO:0000256" key="1">
    <source>
        <dbReference type="ARBA" id="ARBA00004571"/>
    </source>
</evidence>
<keyword evidence="11 12" id="KW-0998">Cell outer membrane</keyword>
<dbReference type="Pfam" id="PF00593">
    <property type="entry name" value="TonB_dep_Rec_b-barrel"/>
    <property type="match status" value="1"/>
</dbReference>
<keyword evidence="4" id="KW-0410">Iron transport</keyword>
<protein>
    <submittedName>
        <fullName evidence="19">TonB-dependent receptor</fullName>
    </submittedName>
</protein>
<dbReference type="InterPro" id="IPR000531">
    <property type="entry name" value="Beta-barrel_TonB"/>
</dbReference>
<keyword evidence="8" id="KW-0406">Ion transport</keyword>
<keyword evidence="9 14" id="KW-0798">TonB box</keyword>
<evidence type="ECO:0000256" key="5">
    <source>
        <dbReference type="ARBA" id="ARBA00022692"/>
    </source>
</evidence>
<proteinExistence type="inferred from homology"/>
<feature type="region of interest" description="Disordered" evidence="15">
    <location>
        <begin position="243"/>
        <end position="265"/>
    </location>
</feature>
<dbReference type="Proteomes" id="UP000681075">
    <property type="component" value="Unassembled WGS sequence"/>
</dbReference>
<evidence type="ECO:0000256" key="13">
    <source>
        <dbReference type="PROSITE-ProRule" id="PRU10144"/>
    </source>
</evidence>
<keyword evidence="10 12" id="KW-0472">Membrane</keyword>
<dbReference type="GO" id="GO:0006826">
    <property type="term" value="P:iron ion transport"/>
    <property type="evidence" value="ECO:0007669"/>
    <property type="project" value="UniProtKB-KW"/>
</dbReference>
<dbReference type="PROSITE" id="PS01156">
    <property type="entry name" value="TONB_DEPENDENT_REC_2"/>
    <property type="match status" value="1"/>
</dbReference>
<dbReference type="SUPFAM" id="SSF56935">
    <property type="entry name" value="Porins"/>
    <property type="match status" value="1"/>
</dbReference>
<dbReference type="InterPro" id="IPR012910">
    <property type="entry name" value="Plug_dom"/>
</dbReference>
<dbReference type="GO" id="GO:0009279">
    <property type="term" value="C:cell outer membrane"/>
    <property type="evidence" value="ECO:0007669"/>
    <property type="project" value="UniProtKB-SubCell"/>
</dbReference>
<keyword evidence="2 12" id="KW-0813">Transport</keyword>
<dbReference type="InterPro" id="IPR036942">
    <property type="entry name" value="Beta-barrel_TonB_sf"/>
</dbReference>
<comment type="similarity">
    <text evidence="12 14">Belongs to the TonB-dependent receptor family.</text>
</comment>
<dbReference type="PANTHER" id="PTHR32552">
    <property type="entry name" value="FERRICHROME IRON RECEPTOR-RELATED"/>
    <property type="match status" value="1"/>
</dbReference>
<dbReference type="PROSITE" id="PS52016">
    <property type="entry name" value="TONB_DEPENDENT_REC_3"/>
    <property type="match status" value="1"/>
</dbReference>
<evidence type="ECO:0000259" key="17">
    <source>
        <dbReference type="Pfam" id="PF00593"/>
    </source>
</evidence>
<keyword evidence="5 12" id="KW-0812">Transmembrane</keyword>
<evidence type="ECO:0000256" key="6">
    <source>
        <dbReference type="ARBA" id="ARBA00022729"/>
    </source>
</evidence>
<evidence type="ECO:0000256" key="4">
    <source>
        <dbReference type="ARBA" id="ARBA00022496"/>
    </source>
</evidence>
<comment type="caution">
    <text evidence="19">The sequence shown here is derived from an EMBL/GenBank/DDBJ whole genome shotgun (WGS) entry which is preliminary data.</text>
</comment>
<dbReference type="CDD" id="cd01347">
    <property type="entry name" value="ligand_gated_channel"/>
    <property type="match status" value="1"/>
</dbReference>
<evidence type="ECO:0000256" key="7">
    <source>
        <dbReference type="ARBA" id="ARBA00023004"/>
    </source>
</evidence>
<evidence type="ECO:0000313" key="20">
    <source>
        <dbReference type="Proteomes" id="UP000681075"/>
    </source>
</evidence>
<dbReference type="EMBL" id="BOPV01000001">
    <property type="protein sequence ID" value="GIL38491.1"/>
    <property type="molecule type" value="Genomic_DNA"/>
</dbReference>
<evidence type="ECO:0000256" key="9">
    <source>
        <dbReference type="ARBA" id="ARBA00023077"/>
    </source>
</evidence>
<evidence type="ECO:0000256" key="16">
    <source>
        <dbReference type="SAM" id="SignalP"/>
    </source>
</evidence>
<accession>A0A8S8X9B3</accession>
<feature type="domain" description="TonB-dependent receptor plug" evidence="18">
    <location>
        <begin position="46"/>
        <end position="153"/>
    </location>
</feature>
<feature type="compositionally biased region" description="Low complexity" evidence="15">
    <location>
        <begin position="250"/>
        <end position="262"/>
    </location>
</feature>
<keyword evidence="3 12" id="KW-1134">Transmembrane beta strand</keyword>